<reference evidence="2 3" key="1">
    <citation type="submission" date="2018-11" db="EMBL/GenBank/DDBJ databases">
        <title>Bradyrhizobium sp. nov., isolated from effective nodules of peanut in China.</title>
        <authorList>
            <person name="Li Y."/>
        </authorList>
    </citation>
    <scope>NUCLEOTIDE SEQUENCE [LARGE SCALE GENOMIC DNA]</scope>
    <source>
        <strain evidence="2 3">CCBAU 51770</strain>
    </source>
</reference>
<gene>
    <name evidence="2" type="ORF">EAS61_23965</name>
</gene>
<protein>
    <submittedName>
        <fullName evidence="2">Uncharacterized protein</fullName>
    </submittedName>
</protein>
<keyword evidence="1" id="KW-0812">Transmembrane</keyword>
<sequence>MHSSSEDHAFSLADEMQIGAAGAETFWRFRQLMLHGYKPNYEHSREDAFWFEHPRKSFAHRSVALYSTGVVRSIFAREDTVFERWDKEGFADFLRNVPHPNWWERSRETRQKIYTVIFAVILYSLLFLGIRIVTGMFK</sequence>
<name>A0A4Q0QHQ0_9BRAD</name>
<keyword evidence="1" id="KW-0472">Membrane</keyword>
<comment type="caution">
    <text evidence="2">The sequence shown here is derived from an EMBL/GenBank/DDBJ whole genome shotgun (WGS) entry which is preliminary data.</text>
</comment>
<proteinExistence type="predicted"/>
<evidence type="ECO:0000256" key="1">
    <source>
        <dbReference type="SAM" id="Phobius"/>
    </source>
</evidence>
<dbReference type="Proteomes" id="UP000290174">
    <property type="component" value="Unassembled WGS sequence"/>
</dbReference>
<organism evidence="2 3">
    <name type="scientific">Bradyrhizobium zhanjiangense</name>
    <dbReference type="NCBI Taxonomy" id="1325107"/>
    <lineage>
        <taxon>Bacteria</taxon>
        <taxon>Pseudomonadati</taxon>
        <taxon>Pseudomonadota</taxon>
        <taxon>Alphaproteobacteria</taxon>
        <taxon>Hyphomicrobiales</taxon>
        <taxon>Nitrobacteraceae</taxon>
        <taxon>Bradyrhizobium</taxon>
    </lineage>
</organism>
<evidence type="ECO:0000313" key="3">
    <source>
        <dbReference type="Proteomes" id="UP000290174"/>
    </source>
</evidence>
<accession>A0A4Q0QHQ0</accession>
<dbReference type="AlphaFoldDB" id="A0A4Q0QHQ0"/>
<evidence type="ECO:0000313" key="2">
    <source>
        <dbReference type="EMBL" id="RXG91999.1"/>
    </source>
</evidence>
<feature type="transmembrane region" description="Helical" evidence="1">
    <location>
        <begin position="113"/>
        <end position="133"/>
    </location>
</feature>
<keyword evidence="1" id="KW-1133">Transmembrane helix</keyword>
<dbReference type="EMBL" id="RKMK01000024">
    <property type="protein sequence ID" value="RXG91999.1"/>
    <property type="molecule type" value="Genomic_DNA"/>
</dbReference>
<dbReference type="RefSeq" id="WP_128956334.1">
    <property type="nucleotide sequence ID" value="NZ_RKMK01000024.1"/>
</dbReference>